<organism evidence="3 4">
    <name type="scientific">Alternaria burnsii</name>
    <dbReference type="NCBI Taxonomy" id="1187904"/>
    <lineage>
        <taxon>Eukaryota</taxon>
        <taxon>Fungi</taxon>
        <taxon>Dikarya</taxon>
        <taxon>Ascomycota</taxon>
        <taxon>Pezizomycotina</taxon>
        <taxon>Dothideomycetes</taxon>
        <taxon>Pleosporomycetidae</taxon>
        <taxon>Pleosporales</taxon>
        <taxon>Pleosporineae</taxon>
        <taxon>Pleosporaceae</taxon>
        <taxon>Alternaria</taxon>
        <taxon>Alternaria sect. Alternaria</taxon>
    </lineage>
</organism>
<dbReference type="SUPFAM" id="SSF56019">
    <property type="entry name" value="The spindle assembly checkpoint protein mad2"/>
    <property type="match status" value="1"/>
</dbReference>
<dbReference type="InterPro" id="IPR003511">
    <property type="entry name" value="HORMA_dom"/>
</dbReference>
<dbReference type="EMBL" id="JAAABM010000006">
    <property type="protein sequence ID" value="KAF7676992.1"/>
    <property type="molecule type" value="Genomic_DNA"/>
</dbReference>
<dbReference type="GO" id="GO:0016035">
    <property type="term" value="C:zeta DNA polymerase complex"/>
    <property type="evidence" value="ECO:0007669"/>
    <property type="project" value="TreeGrafter"/>
</dbReference>
<keyword evidence="3" id="KW-0238">DNA-binding</keyword>
<comment type="caution">
    <text evidence="3">The sequence shown here is derived from an EMBL/GenBank/DDBJ whole genome shotgun (WGS) entry which is preliminary data.</text>
</comment>
<reference evidence="3" key="1">
    <citation type="submission" date="2020-01" db="EMBL/GenBank/DDBJ databases">
        <authorList>
            <person name="Feng Z.H.Z."/>
        </authorList>
    </citation>
    <scope>NUCLEOTIDE SEQUENCE</scope>
    <source>
        <strain evidence="3">CBS107.38</strain>
    </source>
</reference>
<dbReference type="RefSeq" id="XP_038787201.1">
    <property type="nucleotide sequence ID" value="XM_038930251.1"/>
</dbReference>
<dbReference type="Proteomes" id="UP000596902">
    <property type="component" value="Unassembled WGS sequence"/>
</dbReference>
<dbReference type="PROSITE" id="PS50815">
    <property type="entry name" value="HORMA"/>
    <property type="match status" value="1"/>
</dbReference>
<protein>
    <submittedName>
        <fullName evidence="3">Dna-binding protein</fullName>
    </submittedName>
</protein>
<evidence type="ECO:0000256" key="1">
    <source>
        <dbReference type="ARBA" id="ARBA00010348"/>
    </source>
</evidence>
<sequence length="329" mass="36799">MDRLLTRLLMGVAGRLSTRKKNAPGDAGQLRESLGGARNMAPTYLQNLSHFTVFLTAYTHTLLCLRELYPPTSFAKARFHNAPVYQSRHPLVCEWVTDAIKAVREELINGIVARIGIVIFSYPDEGEGSGSGKIMERYMFDVSAFPVVAKGDRNIDIEWEDEAPVPEVEYNDDGTIKRKKTKPLDVDIHADISEQYRAALIALAVRAPRLHPLPPNCSFNISMELKDEPEIDPPMGHTETWVPVQPSLQKKGRGKAKQALFREELDEEAFELGILREREGRDLGGASVIPIRSVHAGVFSFENWIEEGKAKFESKDEGSSKTSFSSIFN</sequence>
<dbReference type="GeneID" id="62203429"/>
<reference evidence="3" key="2">
    <citation type="submission" date="2020-08" db="EMBL/GenBank/DDBJ databases">
        <title>Draft Genome Sequence of Cumin Blight Pathogen Alternaria burnsii.</title>
        <authorList>
            <person name="Feng Z."/>
        </authorList>
    </citation>
    <scope>NUCLEOTIDE SEQUENCE</scope>
    <source>
        <strain evidence="3">CBS107.38</strain>
    </source>
</reference>
<dbReference type="PANTHER" id="PTHR11842:SF10">
    <property type="entry name" value="MITOTIC SPINDLE ASSEMBLY CHECKPOINT PROTEIN MAD2B"/>
    <property type="match status" value="1"/>
</dbReference>
<gene>
    <name evidence="3" type="ORF">GT037_005204</name>
</gene>
<comment type="similarity">
    <text evidence="1">Belongs to the MAD2 family.</text>
</comment>
<keyword evidence="4" id="KW-1185">Reference proteome</keyword>
<dbReference type="PANTHER" id="PTHR11842">
    <property type="entry name" value="MITOTIC SPINDLE ASSEMBLY CHECKPOINT PROTEIN MAD2"/>
    <property type="match status" value="1"/>
</dbReference>
<evidence type="ECO:0000313" key="3">
    <source>
        <dbReference type="EMBL" id="KAF7676992.1"/>
    </source>
</evidence>
<evidence type="ECO:0000259" key="2">
    <source>
        <dbReference type="PROSITE" id="PS50815"/>
    </source>
</evidence>
<dbReference type="InterPro" id="IPR045091">
    <property type="entry name" value="Mad2-like"/>
</dbReference>
<evidence type="ECO:0000313" key="4">
    <source>
        <dbReference type="Proteomes" id="UP000596902"/>
    </source>
</evidence>
<dbReference type="GO" id="GO:0003677">
    <property type="term" value="F:DNA binding"/>
    <property type="evidence" value="ECO:0007669"/>
    <property type="project" value="UniProtKB-KW"/>
</dbReference>
<dbReference type="Gene3D" id="3.30.900.10">
    <property type="entry name" value="HORMA domain"/>
    <property type="match status" value="1"/>
</dbReference>
<dbReference type="AlphaFoldDB" id="A0A8H7B401"/>
<accession>A0A8H7B401</accession>
<dbReference type="InterPro" id="IPR036570">
    <property type="entry name" value="HORMA_dom_sf"/>
</dbReference>
<proteinExistence type="inferred from homology"/>
<feature type="domain" description="HORMA" evidence="2">
    <location>
        <begin position="45"/>
        <end position="288"/>
    </location>
</feature>
<name>A0A8H7B401_9PLEO</name>